<gene>
    <name evidence="1" type="ORF">T01_1762</name>
</gene>
<evidence type="ECO:0000313" key="2">
    <source>
        <dbReference type="Proteomes" id="UP000054776"/>
    </source>
</evidence>
<name>A0A0V0YZ96_TRISP</name>
<protein>
    <submittedName>
        <fullName evidence="1">Uncharacterized protein</fullName>
    </submittedName>
</protein>
<dbReference type="EMBL" id="JYDH01003599">
    <property type="protein sequence ID" value="KRY05537.1"/>
    <property type="molecule type" value="Genomic_DNA"/>
</dbReference>
<proteinExistence type="predicted"/>
<dbReference type="Proteomes" id="UP000054776">
    <property type="component" value="Unassembled WGS sequence"/>
</dbReference>
<reference evidence="1 2" key="1">
    <citation type="submission" date="2015-01" db="EMBL/GenBank/DDBJ databases">
        <title>Evolution of Trichinella species and genotypes.</title>
        <authorList>
            <person name="Korhonen P.K."/>
            <person name="Edoardo P."/>
            <person name="Giuseppe L.R."/>
            <person name="Gasser R.B."/>
        </authorList>
    </citation>
    <scope>NUCLEOTIDE SEQUENCE [LARGE SCALE GENOMIC DNA]</scope>
    <source>
        <strain evidence="1">ISS3</strain>
    </source>
</reference>
<dbReference type="AlphaFoldDB" id="A0A0V0YZ96"/>
<keyword evidence="2" id="KW-1185">Reference proteome</keyword>
<dbReference type="InParanoid" id="A0A0V0YZ96"/>
<comment type="caution">
    <text evidence="1">The sequence shown here is derived from an EMBL/GenBank/DDBJ whole genome shotgun (WGS) entry which is preliminary data.</text>
</comment>
<sequence>MRQGFASSDDVQAVLGIALSDGFLCQLAYLCRQQAICIEARFSEIAAQLEDCPL</sequence>
<accession>A0A0V0YZ96</accession>
<organism evidence="1 2">
    <name type="scientific">Trichinella spiralis</name>
    <name type="common">Trichina worm</name>
    <dbReference type="NCBI Taxonomy" id="6334"/>
    <lineage>
        <taxon>Eukaryota</taxon>
        <taxon>Metazoa</taxon>
        <taxon>Ecdysozoa</taxon>
        <taxon>Nematoda</taxon>
        <taxon>Enoplea</taxon>
        <taxon>Dorylaimia</taxon>
        <taxon>Trichinellida</taxon>
        <taxon>Trichinellidae</taxon>
        <taxon>Trichinella</taxon>
    </lineage>
</organism>
<evidence type="ECO:0000313" key="1">
    <source>
        <dbReference type="EMBL" id="KRY05537.1"/>
    </source>
</evidence>